<feature type="domain" description="BTB" evidence="2">
    <location>
        <begin position="43"/>
        <end position="110"/>
    </location>
</feature>
<dbReference type="InterPro" id="IPR011333">
    <property type="entry name" value="SKP1/BTB/POZ_sf"/>
</dbReference>
<dbReference type="Proteomes" id="UP000030706">
    <property type="component" value="Unassembled WGS sequence"/>
</dbReference>
<organism evidence="3 4">
    <name type="scientific">Aureobasidium pullulans EXF-150</name>
    <dbReference type="NCBI Taxonomy" id="1043002"/>
    <lineage>
        <taxon>Eukaryota</taxon>
        <taxon>Fungi</taxon>
        <taxon>Dikarya</taxon>
        <taxon>Ascomycota</taxon>
        <taxon>Pezizomycotina</taxon>
        <taxon>Dothideomycetes</taxon>
        <taxon>Dothideomycetidae</taxon>
        <taxon>Dothideales</taxon>
        <taxon>Saccotheciaceae</taxon>
        <taxon>Aureobasidium</taxon>
    </lineage>
</organism>
<keyword evidence="4" id="KW-1185">Reference proteome</keyword>
<dbReference type="InterPro" id="IPR000210">
    <property type="entry name" value="BTB/POZ_dom"/>
</dbReference>
<dbReference type="OrthoDB" id="194443at2759"/>
<proteinExistence type="predicted"/>
<dbReference type="AlphaFoldDB" id="A0A074X8R8"/>
<reference evidence="3 4" key="1">
    <citation type="journal article" date="2014" name="BMC Genomics">
        <title>Genome sequencing of four Aureobasidium pullulans varieties: biotechnological potential, stress tolerance, and description of new species.</title>
        <authorList>
            <person name="Gostin Ar C."/>
            <person name="Ohm R.A."/>
            <person name="Kogej T."/>
            <person name="Sonjak S."/>
            <person name="Turk M."/>
            <person name="Zajc J."/>
            <person name="Zalar P."/>
            <person name="Grube M."/>
            <person name="Sun H."/>
            <person name="Han J."/>
            <person name="Sharma A."/>
            <person name="Chiniquy J."/>
            <person name="Ngan C.Y."/>
            <person name="Lipzen A."/>
            <person name="Barry K."/>
            <person name="Grigoriev I.V."/>
            <person name="Gunde-Cimerman N."/>
        </authorList>
    </citation>
    <scope>NUCLEOTIDE SEQUENCE [LARGE SCALE GENOMIC DNA]</scope>
    <source>
        <strain evidence="3 4">EXF-150</strain>
    </source>
</reference>
<dbReference type="HOGENOM" id="CLU_068279_5_2_1"/>
<dbReference type="SUPFAM" id="SSF54695">
    <property type="entry name" value="POZ domain"/>
    <property type="match status" value="1"/>
</dbReference>
<evidence type="ECO:0000313" key="4">
    <source>
        <dbReference type="Proteomes" id="UP000030706"/>
    </source>
</evidence>
<feature type="compositionally biased region" description="Low complexity" evidence="1">
    <location>
        <begin position="1"/>
        <end position="21"/>
    </location>
</feature>
<gene>
    <name evidence="3" type="ORF">M438DRAFT_367629</name>
</gene>
<dbReference type="Pfam" id="PF00651">
    <property type="entry name" value="BTB"/>
    <property type="match status" value="1"/>
</dbReference>
<dbReference type="SMART" id="SM00225">
    <property type="entry name" value="BTB"/>
    <property type="match status" value="1"/>
</dbReference>
<dbReference type="CDD" id="cd18186">
    <property type="entry name" value="BTB_POZ_ZBTB_KLHL-like"/>
    <property type="match status" value="1"/>
</dbReference>
<dbReference type="GeneID" id="40750282"/>
<evidence type="ECO:0000313" key="3">
    <source>
        <dbReference type="EMBL" id="KEQ81748.1"/>
    </source>
</evidence>
<feature type="region of interest" description="Disordered" evidence="1">
    <location>
        <begin position="1"/>
        <end position="23"/>
    </location>
</feature>
<dbReference type="Gene3D" id="3.30.710.10">
    <property type="entry name" value="Potassium Channel Kv1.1, Chain A"/>
    <property type="match status" value="1"/>
</dbReference>
<dbReference type="STRING" id="1043002.A0A074X8R8"/>
<dbReference type="PROSITE" id="PS50097">
    <property type="entry name" value="BTB"/>
    <property type="match status" value="1"/>
</dbReference>
<dbReference type="PANTHER" id="PTHR47843">
    <property type="entry name" value="BTB DOMAIN-CONTAINING PROTEIN-RELATED"/>
    <property type="match status" value="1"/>
</dbReference>
<dbReference type="RefSeq" id="XP_029757935.1">
    <property type="nucleotide sequence ID" value="XM_029907976.1"/>
</dbReference>
<protein>
    <recommendedName>
        <fullName evidence="2">BTB domain-containing protein</fullName>
    </recommendedName>
</protein>
<name>A0A074X8R8_AURPU</name>
<evidence type="ECO:0000259" key="2">
    <source>
        <dbReference type="PROSITE" id="PS50097"/>
    </source>
</evidence>
<sequence>MSTPPTKPSSSSTTPSTKTPSAVTKAVSVTSKAPPNNCFRGIVVVEVGPEKQAFSIHKDLLCFYSDYFRGAFDSSFKEAAEGKLSLPTEDPAIFDIFNGFIYTRQLRDATDVKGPNLSFTTLVALWIFGDKYIVPALQNKAIDAFKERSDKLRSIPWQLHLRTIYDNTLHGSPLRRIITDMMAYEITVSEKPRDKIMEVYPLEALVDLAFTLSDKSKEDVGHFRLPAAKKAKCYYHVHNEGESCP</sequence>
<dbReference type="PANTHER" id="PTHR47843:SF2">
    <property type="entry name" value="BTB DOMAIN-CONTAINING PROTEIN"/>
    <property type="match status" value="1"/>
</dbReference>
<dbReference type="EMBL" id="KL584990">
    <property type="protein sequence ID" value="KEQ81748.1"/>
    <property type="molecule type" value="Genomic_DNA"/>
</dbReference>
<evidence type="ECO:0000256" key="1">
    <source>
        <dbReference type="SAM" id="MobiDB-lite"/>
    </source>
</evidence>
<accession>A0A074X8R8</accession>